<dbReference type="CDD" id="cd09633">
    <property type="entry name" value="Deltex_C"/>
    <property type="match status" value="1"/>
</dbReference>
<keyword evidence="5 9" id="KW-0479">Metal-binding</keyword>
<dbReference type="EMBL" id="VCGU01000004">
    <property type="protein sequence ID" value="TRY76278.1"/>
    <property type="molecule type" value="Genomic_DNA"/>
</dbReference>
<dbReference type="GO" id="GO:0007219">
    <property type="term" value="P:Notch signaling pathway"/>
    <property type="evidence" value="ECO:0007669"/>
    <property type="project" value="InterPro"/>
</dbReference>
<evidence type="ECO:0000256" key="10">
    <source>
        <dbReference type="SAM" id="MobiDB-lite"/>
    </source>
</evidence>
<evidence type="ECO:0000256" key="1">
    <source>
        <dbReference type="ARBA" id="ARBA00000900"/>
    </source>
</evidence>
<comment type="catalytic activity">
    <reaction evidence="1 9">
        <text>S-ubiquitinyl-[E2 ubiquitin-conjugating enzyme]-L-cysteine + [acceptor protein]-L-lysine = [E2 ubiquitin-conjugating enzyme]-L-cysteine + N(6)-ubiquitinyl-[acceptor protein]-L-lysine.</text>
        <dbReference type="EC" id="2.3.2.27"/>
    </reaction>
</comment>
<evidence type="ECO:0000256" key="3">
    <source>
        <dbReference type="ARBA" id="ARBA00009413"/>
    </source>
</evidence>
<gene>
    <name evidence="12" type="ORF">TCAL_10214</name>
</gene>
<evidence type="ECO:0000259" key="11">
    <source>
        <dbReference type="PROSITE" id="PS50089"/>
    </source>
</evidence>
<comment type="caution">
    <text evidence="12">The sequence shown here is derived from an EMBL/GenBank/DDBJ whole genome shotgun (WGS) entry which is preliminary data.</text>
</comment>
<dbReference type="GO" id="GO:0016567">
    <property type="term" value="P:protein ubiquitination"/>
    <property type="evidence" value="ECO:0007669"/>
    <property type="project" value="UniProtKB-UniRule"/>
</dbReference>
<evidence type="ECO:0000256" key="2">
    <source>
        <dbReference type="ARBA" id="ARBA00004906"/>
    </source>
</evidence>
<dbReference type="AlphaFoldDB" id="A0A553PF19"/>
<comment type="pathway">
    <text evidence="2 9">Protein modification; protein ubiquitination.</text>
</comment>
<dbReference type="Pfam" id="PF18102">
    <property type="entry name" value="DTC"/>
    <property type="match status" value="1"/>
</dbReference>
<evidence type="ECO:0000256" key="7">
    <source>
        <dbReference type="ARBA" id="ARBA00022833"/>
    </source>
</evidence>
<keyword evidence="6 8" id="KW-0863">Zinc-finger</keyword>
<feature type="region of interest" description="Disordered" evidence="10">
    <location>
        <begin position="276"/>
        <end position="309"/>
    </location>
</feature>
<reference evidence="12 13" key="1">
    <citation type="journal article" date="2018" name="Nat. Ecol. Evol.">
        <title>Genomic signatures of mitonuclear coevolution across populations of Tigriopus californicus.</title>
        <authorList>
            <person name="Barreto F.S."/>
            <person name="Watson E.T."/>
            <person name="Lima T.G."/>
            <person name="Willett C.S."/>
            <person name="Edmands S."/>
            <person name="Li W."/>
            <person name="Burton R.S."/>
        </authorList>
    </citation>
    <scope>NUCLEOTIDE SEQUENCE [LARGE SCALE GENOMIC DNA]</scope>
    <source>
        <strain evidence="12 13">San Diego</strain>
    </source>
</reference>
<dbReference type="GO" id="GO:0008270">
    <property type="term" value="F:zinc ion binding"/>
    <property type="evidence" value="ECO:0007669"/>
    <property type="project" value="UniProtKB-KW"/>
</dbReference>
<protein>
    <recommendedName>
        <fullName evidence="9">E3 ubiquitin-protein ligase</fullName>
        <ecNumber evidence="9">2.3.2.27</ecNumber>
    </recommendedName>
</protein>
<evidence type="ECO:0000313" key="12">
    <source>
        <dbReference type="EMBL" id="TRY76278.1"/>
    </source>
</evidence>
<name>A0A553PF19_TIGCA</name>
<evidence type="ECO:0000256" key="4">
    <source>
        <dbReference type="ARBA" id="ARBA00022679"/>
    </source>
</evidence>
<dbReference type="InterPro" id="IPR039399">
    <property type="entry name" value="Deltex_C_sf"/>
</dbReference>
<dbReference type="SUPFAM" id="SSF57850">
    <property type="entry name" value="RING/U-box"/>
    <property type="match status" value="1"/>
</dbReference>
<evidence type="ECO:0000256" key="6">
    <source>
        <dbReference type="ARBA" id="ARBA00022771"/>
    </source>
</evidence>
<dbReference type="PROSITE" id="PS50089">
    <property type="entry name" value="ZF_RING_2"/>
    <property type="match status" value="1"/>
</dbReference>
<keyword evidence="7 9" id="KW-0862">Zinc</keyword>
<keyword evidence="4 9" id="KW-0808">Transferase</keyword>
<proteinExistence type="inferred from homology"/>
<dbReference type="InterPro" id="IPR039398">
    <property type="entry name" value="Deltex_fam"/>
</dbReference>
<comment type="subcellular location">
    <subcellularLocation>
        <location evidence="9">Cytoplasm</location>
    </subcellularLocation>
</comment>
<dbReference type="EC" id="2.3.2.27" evidence="9"/>
<dbReference type="Proteomes" id="UP000318571">
    <property type="component" value="Chromosome 5"/>
</dbReference>
<keyword evidence="9" id="KW-0963">Cytoplasm</keyword>
<dbReference type="GO" id="GO:0005737">
    <property type="term" value="C:cytoplasm"/>
    <property type="evidence" value="ECO:0007669"/>
    <property type="project" value="UniProtKB-SubCell"/>
</dbReference>
<dbReference type="Gene3D" id="3.30.40.10">
    <property type="entry name" value="Zinc/RING finger domain, C3HC4 (zinc finger)"/>
    <property type="match status" value="1"/>
</dbReference>
<evidence type="ECO:0000313" key="13">
    <source>
        <dbReference type="Proteomes" id="UP000318571"/>
    </source>
</evidence>
<evidence type="ECO:0000256" key="9">
    <source>
        <dbReference type="RuleBase" id="RU367105"/>
    </source>
</evidence>
<organism evidence="12 13">
    <name type="scientific">Tigriopus californicus</name>
    <name type="common">Marine copepod</name>
    <dbReference type="NCBI Taxonomy" id="6832"/>
    <lineage>
        <taxon>Eukaryota</taxon>
        <taxon>Metazoa</taxon>
        <taxon>Ecdysozoa</taxon>
        <taxon>Arthropoda</taxon>
        <taxon>Crustacea</taxon>
        <taxon>Multicrustacea</taxon>
        <taxon>Hexanauplia</taxon>
        <taxon>Copepoda</taxon>
        <taxon>Harpacticoida</taxon>
        <taxon>Harpacticidae</taxon>
        <taxon>Tigriopus</taxon>
    </lineage>
</organism>
<dbReference type="UniPathway" id="UPA00143"/>
<feature type="compositionally biased region" description="Basic and acidic residues" evidence="10">
    <location>
        <begin position="276"/>
        <end position="292"/>
    </location>
</feature>
<evidence type="ECO:0000256" key="8">
    <source>
        <dbReference type="PROSITE-ProRule" id="PRU00175"/>
    </source>
</evidence>
<feature type="domain" description="RING-type" evidence="11">
    <location>
        <begin position="382"/>
        <end position="438"/>
    </location>
</feature>
<accession>A0A553PF19</accession>
<dbReference type="Gene3D" id="3.30.390.130">
    <property type="match status" value="1"/>
</dbReference>
<dbReference type="InterPro" id="IPR039396">
    <property type="entry name" value="Deltex_C"/>
</dbReference>
<comment type="similarity">
    <text evidence="3 9">Belongs to the Deltex family.</text>
</comment>
<dbReference type="OrthoDB" id="2449614at2759"/>
<sequence length="581" mass="66286">MESIYNKAYKNQRMGKRTPDMDKNTILLNDLVDVLPKVTPTKIQEVIDKLDEMDEILQKLMKDRIVSVIPKSLLRFEPTREILEHGDDIHLRRCEAMLARGSNPFEVFGCKTPGQVFNEVISYVTLIENDKAERHFLARKRNFRRHKIPSEEVLLFYPFSVYNINSLLGGEALDMFEDYLFQDKIPLVEAPSICPGFGNGLLLCRVLLGQTKAITQNLKWPSPANSVRIESFSKDPDQTSGIRYLVEEKTQVLPYCLIRFNPEFAARTIKNDLSHHTVTPKEDMMSRHRDESMDVSQNGHGGKRPTRSQTKLSHLLPQDDLPIFGAKSQSFASYMDTGAISKHQNDEMFLGSQPSKKMKIHPNLARYIKKVSLDREDYDRDCMICTFALTKCGIYDEKGSRHEATWFKLIHCGHVFHATCLEEMVRHYKEFLQCPYCKMVYGTKVGNQPPGTMKILILPQSLPGFAECETVEITYSIKPGVQGPHHPNPGLPYHCPGFPRVAYLPNNSQGNVVLRLLQKAFDQKLTFTVGQSTTTGKDNVVTWNDIHHKTQNYAGGQHGYPDPNYLDQTIRELAQHGIVDE</sequence>
<dbReference type="InterPro" id="IPR001841">
    <property type="entry name" value="Znf_RING"/>
</dbReference>
<evidence type="ECO:0000256" key="5">
    <source>
        <dbReference type="ARBA" id="ARBA00022723"/>
    </source>
</evidence>
<dbReference type="GO" id="GO:0061630">
    <property type="term" value="F:ubiquitin protein ligase activity"/>
    <property type="evidence" value="ECO:0007669"/>
    <property type="project" value="UniProtKB-UniRule"/>
</dbReference>
<keyword evidence="13" id="KW-1185">Reference proteome</keyword>
<dbReference type="STRING" id="6832.A0A553PF19"/>
<dbReference type="PANTHER" id="PTHR12622">
    <property type="entry name" value="DELTEX-RELATED"/>
    <property type="match status" value="1"/>
</dbReference>
<dbReference type="InterPro" id="IPR013083">
    <property type="entry name" value="Znf_RING/FYVE/PHD"/>
</dbReference>